<name>I4Z585_9BURK</name>
<accession>I4Z585</accession>
<proteinExistence type="predicted"/>
<protein>
    <submittedName>
        <fullName evidence="3">Putative glutamine amidotransferase</fullName>
    </submittedName>
</protein>
<keyword evidence="4" id="KW-1185">Reference proteome</keyword>
<dbReference type="SUPFAM" id="SSF56235">
    <property type="entry name" value="N-terminal nucleophile aminohydrolases (Ntn hydrolases)"/>
    <property type="match status" value="1"/>
</dbReference>
<evidence type="ECO:0000259" key="2">
    <source>
        <dbReference type="PROSITE" id="PS51278"/>
    </source>
</evidence>
<dbReference type="Pfam" id="PF13230">
    <property type="entry name" value="GATase_4"/>
    <property type="match status" value="1"/>
</dbReference>
<dbReference type="CDD" id="cd01908">
    <property type="entry name" value="YafJ"/>
    <property type="match status" value="1"/>
</dbReference>
<dbReference type="Gene3D" id="3.60.20.10">
    <property type="entry name" value="Glutamine Phosphoribosylpyrophosphate, subunit 1, domain 1"/>
    <property type="match status" value="1"/>
</dbReference>
<dbReference type="InterPro" id="IPR029055">
    <property type="entry name" value="Ntn_hydrolases_N"/>
</dbReference>
<dbReference type="InterPro" id="IPR017932">
    <property type="entry name" value="GATase_2_dom"/>
</dbReference>
<keyword evidence="1 3" id="KW-0315">Glutamine amidotransferase</keyword>
<evidence type="ECO:0000313" key="4">
    <source>
        <dbReference type="Proteomes" id="UP000053899"/>
    </source>
</evidence>
<dbReference type="HOGENOM" id="CLU_059273_0_0_4"/>
<dbReference type="EMBL" id="JH660689">
    <property type="protein sequence ID" value="EIM31377.1"/>
    <property type="molecule type" value="Genomic_DNA"/>
</dbReference>
<dbReference type="PANTHER" id="PTHR42824:SF1">
    <property type="entry name" value="GLUTAMINE AMIDOTRANSFERASE YAFJ-RELATED"/>
    <property type="match status" value="1"/>
</dbReference>
<dbReference type="RefSeq" id="WP_009453552.1">
    <property type="nucleotide sequence ID" value="NZ_JH660689.1"/>
</dbReference>
<dbReference type="GO" id="GO:0016740">
    <property type="term" value="F:transferase activity"/>
    <property type="evidence" value="ECO:0007669"/>
    <property type="project" value="UniProtKB-KW"/>
</dbReference>
<dbReference type="PROSITE" id="PS51278">
    <property type="entry name" value="GATASE_TYPE_2"/>
    <property type="match status" value="1"/>
</dbReference>
<dbReference type="AlphaFoldDB" id="I4Z585"/>
<sequence length="228" mass="25663">MCQLFAMNSNRPMTVQAALRTFTARGGRTGEHVDGWGMAFHDGEGCRLFIDPQRAADSALADFLCLYPIQATTVLAHVRKATHGIPAPVNCHPFQREWRGRRWSFCHNGKLLDFAPALSGDYVPVGQTDSEYAFCWLMEQLRRQLKAQAEPHWQDIATLLAELASQIGRHGEFNLTFTDGQALYTLCATRLTWTQHTQHHGRDTPRMVQIATEPLGGAHPWHSFVPAR</sequence>
<dbReference type="PANTHER" id="PTHR42824">
    <property type="entry name" value="GLUTAMINE AMIDOTRANSFERASE"/>
    <property type="match status" value="1"/>
</dbReference>
<dbReference type="Proteomes" id="UP000053899">
    <property type="component" value="Unassembled WGS sequence"/>
</dbReference>
<dbReference type="GeneID" id="92352329"/>
<evidence type="ECO:0000256" key="1">
    <source>
        <dbReference type="ARBA" id="ARBA00022962"/>
    </source>
</evidence>
<keyword evidence="3" id="KW-0808">Transferase</keyword>
<evidence type="ECO:0000313" key="3">
    <source>
        <dbReference type="EMBL" id="EIM31377.1"/>
    </source>
</evidence>
<organism evidence="3 4">
    <name type="scientific">Leptothrix ochracea L12</name>
    <dbReference type="NCBI Taxonomy" id="735332"/>
    <lineage>
        <taxon>Bacteria</taxon>
        <taxon>Pseudomonadati</taxon>
        <taxon>Pseudomonadota</taxon>
        <taxon>Betaproteobacteria</taxon>
        <taxon>Burkholderiales</taxon>
        <taxon>Sphaerotilaceae</taxon>
        <taxon>Leptothrix</taxon>
    </lineage>
</organism>
<feature type="domain" description="Glutamine amidotransferase type-2" evidence="2">
    <location>
        <begin position="2"/>
        <end position="228"/>
    </location>
</feature>
<gene>
    <name evidence="3" type="ORF">LepocDRAFT_00001040</name>
</gene>
<dbReference type="InterPro" id="IPR026869">
    <property type="entry name" value="EgtC-like"/>
</dbReference>
<reference evidence="3 4" key="1">
    <citation type="submission" date="2012-04" db="EMBL/GenBank/DDBJ databases">
        <title>Improved High-Quality Draft sequence of Leptothrix ochracea L12.</title>
        <authorList>
            <consortium name="US DOE Joint Genome Institute"/>
            <person name="Lucas S."/>
            <person name="Han J."/>
            <person name="Lapidus A."/>
            <person name="Cheng J.-F."/>
            <person name="Goodwin L."/>
            <person name="Pitluck S."/>
            <person name="Peters L."/>
            <person name="Zeytun A."/>
            <person name="Detter J.C."/>
            <person name="Han C."/>
            <person name="Tapia R."/>
            <person name="Land M."/>
            <person name="Hauser L."/>
            <person name="Kyrpides N."/>
            <person name="Ivanova N."/>
            <person name="Pagani I."/>
            <person name="Stepanauskas R."/>
            <person name="Masland D."/>
            <person name="Poulton N."/>
            <person name="Emerson D."/>
            <person name="Fleming E."/>
            <person name="Woyke T."/>
        </authorList>
    </citation>
    <scope>NUCLEOTIDE SEQUENCE [LARGE SCALE GENOMIC DNA]</scope>
    <source>
        <strain evidence="3 4">L12</strain>
    </source>
</reference>